<dbReference type="Proteomes" id="UP000253562">
    <property type="component" value="Unassembled WGS sequence"/>
</dbReference>
<gene>
    <name evidence="1" type="ORF">DTL42_05100</name>
</gene>
<dbReference type="OrthoDB" id="281718at2"/>
<proteinExistence type="predicted"/>
<evidence type="ECO:0000313" key="1">
    <source>
        <dbReference type="EMBL" id="RCS54519.1"/>
    </source>
</evidence>
<evidence type="ECO:0000313" key="2">
    <source>
        <dbReference type="Proteomes" id="UP000253562"/>
    </source>
</evidence>
<sequence length="145" mass="16738">MTATIQVRVTPWGRWFHELIQQPKLEQYDIAEMNLRCAVDLPGMKNELVKLGIDKINEWTDRVENFTKTAQKRLRGKRRHFTEAQFCVVAMIECLQRHIGIKFNFGFMKGEYDASDSRNLFIHGVLTGFGGTCASLAHGLHCHWS</sequence>
<protein>
    <submittedName>
        <fullName evidence="1">Uncharacterized protein</fullName>
    </submittedName>
</protein>
<name>A0A368KVY2_9BACT</name>
<dbReference type="AlphaFoldDB" id="A0A368KVY2"/>
<organism evidence="1 2">
    <name type="scientific">Bremerella cremea</name>
    <dbReference type="NCBI Taxonomy" id="1031537"/>
    <lineage>
        <taxon>Bacteria</taxon>
        <taxon>Pseudomonadati</taxon>
        <taxon>Planctomycetota</taxon>
        <taxon>Planctomycetia</taxon>
        <taxon>Pirellulales</taxon>
        <taxon>Pirellulaceae</taxon>
        <taxon>Bremerella</taxon>
    </lineage>
</organism>
<comment type="caution">
    <text evidence="1">The sequence shown here is derived from an EMBL/GenBank/DDBJ whole genome shotgun (WGS) entry which is preliminary data.</text>
</comment>
<reference evidence="1 2" key="1">
    <citation type="submission" date="2018-07" db="EMBL/GenBank/DDBJ databases">
        <title>Comparative genomes isolates from brazilian mangrove.</title>
        <authorList>
            <person name="De Araujo J.E."/>
            <person name="Taketani R.G."/>
            <person name="Silva M.C.P."/>
            <person name="Lourenco M.V."/>
            <person name="Oliveira V.M."/>
            <person name="Andreote F.D."/>
        </authorList>
    </citation>
    <scope>NUCLEOTIDE SEQUENCE [LARGE SCALE GENOMIC DNA]</scope>
    <source>
        <strain evidence="1 2">HEX PRIS-MGV</strain>
    </source>
</reference>
<accession>A0A368KVY2</accession>
<dbReference type="EMBL" id="QPEX01000010">
    <property type="protein sequence ID" value="RCS54519.1"/>
    <property type="molecule type" value="Genomic_DNA"/>
</dbReference>
<dbReference type="RefSeq" id="WP_114367584.1">
    <property type="nucleotide sequence ID" value="NZ_QPEX01000010.1"/>
</dbReference>